<dbReference type="GO" id="GO:0046872">
    <property type="term" value="F:metal ion binding"/>
    <property type="evidence" value="ECO:0007669"/>
    <property type="project" value="InterPro"/>
</dbReference>
<dbReference type="PROSITE" id="PS00866">
    <property type="entry name" value="CPSASE_1"/>
    <property type="match status" value="1"/>
</dbReference>
<keyword evidence="6" id="KW-0092">Biotin</keyword>
<dbReference type="RefSeq" id="WP_267991735.1">
    <property type="nucleotide sequence ID" value="NZ_JAPJZI010000001.1"/>
</dbReference>
<dbReference type="Gene3D" id="2.40.50.100">
    <property type="match status" value="1"/>
</dbReference>
<protein>
    <submittedName>
        <fullName evidence="11">Acetyl-CoA carboxylase biotin carboxylase subunit</fullName>
        <ecNumber evidence="11">6.4.1.2</ecNumber>
    </submittedName>
</protein>
<comment type="cofactor">
    <cofactor evidence="1">
        <name>biotin</name>
        <dbReference type="ChEBI" id="CHEBI:57586"/>
    </cofactor>
</comment>
<dbReference type="EC" id="6.4.1.2" evidence="11"/>
<dbReference type="PROSITE" id="PS50979">
    <property type="entry name" value="BC"/>
    <property type="match status" value="1"/>
</dbReference>
<dbReference type="FunFam" id="3.40.50.20:FF:000010">
    <property type="entry name" value="Propionyl-CoA carboxylase subunit alpha"/>
    <property type="match status" value="1"/>
</dbReference>
<accession>A0A9X3UKZ0</accession>
<dbReference type="InterPro" id="IPR005481">
    <property type="entry name" value="BC-like_N"/>
</dbReference>
<dbReference type="InterPro" id="IPR011054">
    <property type="entry name" value="Rudment_hybrid_motif"/>
</dbReference>
<dbReference type="Proteomes" id="UP001151234">
    <property type="component" value="Unassembled WGS sequence"/>
</dbReference>
<dbReference type="Pfam" id="PF02786">
    <property type="entry name" value="CPSase_L_D2"/>
    <property type="match status" value="1"/>
</dbReference>
<evidence type="ECO:0000256" key="7">
    <source>
        <dbReference type="PROSITE-ProRule" id="PRU00409"/>
    </source>
</evidence>
<dbReference type="GO" id="GO:0003989">
    <property type="term" value="F:acetyl-CoA carboxylase activity"/>
    <property type="evidence" value="ECO:0007669"/>
    <property type="project" value="UniProtKB-EC"/>
</dbReference>
<dbReference type="FunFam" id="3.30.1490.20:FF:000003">
    <property type="entry name" value="acetyl-CoA carboxylase isoform X1"/>
    <property type="match status" value="1"/>
</dbReference>
<evidence type="ECO:0000313" key="11">
    <source>
        <dbReference type="EMBL" id="MDA5400277.1"/>
    </source>
</evidence>
<reference evidence="11" key="1">
    <citation type="submission" date="2022-11" db="EMBL/GenBank/DDBJ databases">
        <title>Draft genome sequence of Hoeflea poritis E7-10 and Hoeflea prorocentri PM5-8, separated from scleractinian coral Porites lutea and marine dinoflagellate.</title>
        <authorList>
            <person name="Zhang G."/>
            <person name="Wei Q."/>
            <person name="Cai L."/>
        </authorList>
    </citation>
    <scope>NUCLEOTIDE SEQUENCE</scope>
    <source>
        <strain evidence="11">PM5-8</strain>
    </source>
</reference>
<evidence type="ECO:0000313" key="12">
    <source>
        <dbReference type="Proteomes" id="UP001151234"/>
    </source>
</evidence>
<dbReference type="InterPro" id="IPR011764">
    <property type="entry name" value="Biotin_carboxylation_dom"/>
</dbReference>
<comment type="caution">
    <text evidence="11">The sequence shown here is derived from an EMBL/GenBank/DDBJ whole genome shotgun (WGS) entry which is preliminary data.</text>
</comment>
<dbReference type="NCBIfam" id="NF006367">
    <property type="entry name" value="PRK08591.1"/>
    <property type="match status" value="1"/>
</dbReference>
<dbReference type="PROSITE" id="PS50975">
    <property type="entry name" value="ATP_GRASP"/>
    <property type="match status" value="1"/>
</dbReference>
<dbReference type="PANTHER" id="PTHR18866">
    <property type="entry name" value="CARBOXYLASE:PYRUVATE/ACETYL-COA/PROPIONYL-COA CARBOXYLASE"/>
    <property type="match status" value="1"/>
</dbReference>
<organism evidence="11 12">
    <name type="scientific">Hoeflea prorocentri</name>
    <dbReference type="NCBI Taxonomy" id="1922333"/>
    <lineage>
        <taxon>Bacteria</taxon>
        <taxon>Pseudomonadati</taxon>
        <taxon>Pseudomonadota</taxon>
        <taxon>Alphaproteobacteria</taxon>
        <taxon>Hyphomicrobiales</taxon>
        <taxon>Rhizobiaceae</taxon>
        <taxon>Hoeflea</taxon>
    </lineage>
</organism>
<evidence type="ECO:0000256" key="2">
    <source>
        <dbReference type="ARBA" id="ARBA00022598"/>
    </source>
</evidence>
<dbReference type="FunFam" id="3.30.470.20:FF:000028">
    <property type="entry name" value="Methylcrotonoyl-CoA carboxylase subunit alpha, mitochondrial"/>
    <property type="match status" value="1"/>
</dbReference>
<dbReference type="Pfam" id="PF00364">
    <property type="entry name" value="Biotin_lipoyl"/>
    <property type="match status" value="1"/>
</dbReference>
<keyword evidence="12" id="KW-1185">Reference proteome</keyword>
<keyword evidence="5" id="KW-0809">Transit peptide</keyword>
<dbReference type="EMBL" id="JAPJZI010000001">
    <property type="protein sequence ID" value="MDA5400277.1"/>
    <property type="molecule type" value="Genomic_DNA"/>
</dbReference>
<feature type="domain" description="Lipoyl-binding" evidence="8">
    <location>
        <begin position="577"/>
        <end position="655"/>
    </location>
</feature>
<dbReference type="SUPFAM" id="SSF51246">
    <property type="entry name" value="Rudiment single hybrid motif"/>
    <property type="match status" value="1"/>
</dbReference>
<dbReference type="SUPFAM" id="SSF56059">
    <property type="entry name" value="Glutathione synthetase ATP-binding domain-like"/>
    <property type="match status" value="1"/>
</dbReference>
<dbReference type="InterPro" id="IPR005482">
    <property type="entry name" value="Biotin_COase_C"/>
</dbReference>
<keyword evidence="3 7" id="KW-0547">Nucleotide-binding</keyword>
<evidence type="ECO:0000256" key="5">
    <source>
        <dbReference type="ARBA" id="ARBA00022946"/>
    </source>
</evidence>
<dbReference type="InterPro" id="IPR011053">
    <property type="entry name" value="Single_hybrid_motif"/>
</dbReference>
<dbReference type="PROSITE" id="PS00188">
    <property type="entry name" value="BIOTIN"/>
    <property type="match status" value="1"/>
</dbReference>
<feature type="domain" description="ATP-grasp" evidence="9">
    <location>
        <begin position="121"/>
        <end position="318"/>
    </location>
</feature>
<dbReference type="AlphaFoldDB" id="A0A9X3UKZ0"/>
<dbReference type="SUPFAM" id="SSF51230">
    <property type="entry name" value="Single hybrid motif"/>
    <property type="match status" value="1"/>
</dbReference>
<dbReference type="Pfam" id="PF00289">
    <property type="entry name" value="Biotin_carb_N"/>
    <property type="match status" value="1"/>
</dbReference>
<feature type="domain" description="Biotin carboxylation" evidence="10">
    <location>
        <begin position="2"/>
        <end position="447"/>
    </location>
</feature>
<dbReference type="InterPro" id="IPR001882">
    <property type="entry name" value="Biotin_BS"/>
</dbReference>
<evidence type="ECO:0000256" key="3">
    <source>
        <dbReference type="ARBA" id="ARBA00022741"/>
    </source>
</evidence>
<dbReference type="FunFam" id="2.40.50.100:FF:000003">
    <property type="entry name" value="Acetyl-CoA carboxylase biotin carboxyl carrier protein"/>
    <property type="match status" value="1"/>
</dbReference>
<name>A0A9X3UKZ0_9HYPH</name>
<evidence type="ECO:0000259" key="8">
    <source>
        <dbReference type="PROSITE" id="PS50968"/>
    </source>
</evidence>
<dbReference type="PROSITE" id="PS50968">
    <property type="entry name" value="BIOTINYL_LIPOYL"/>
    <property type="match status" value="1"/>
</dbReference>
<dbReference type="InterPro" id="IPR000089">
    <property type="entry name" value="Biotin_lipoyl"/>
</dbReference>
<dbReference type="CDD" id="cd06850">
    <property type="entry name" value="biotinyl_domain"/>
    <property type="match status" value="1"/>
</dbReference>
<evidence type="ECO:0000256" key="6">
    <source>
        <dbReference type="ARBA" id="ARBA00023267"/>
    </source>
</evidence>
<dbReference type="PANTHER" id="PTHR18866:SF33">
    <property type="entry name" value="METHYLCROTONOYL-COA CARBOXYLASE SUBUNIT ALPHA, MITOCHONDRIAL-RELATED"/>
    <property type="match status" value="1"/>
</dbReference>
<evidence type="ECO:0000259" key="9">
    <source>
        <dbReference type="PROSITE" id="PS50975"/>
    </source>
</evidence>
<dbReference type="SMART" id="SM00878">
    <property type="entry name" value="Biotin_carb_C"/>
    <property type="match status" value="1"/>
</dbReference>
<dbReference type="Pfam" id="PF02785">
    <property type="entry name" value="Biotin_carb_C"/>
    <property type="match status" value="1"/>
</dbReference>
<keyword evidence="4 7" id="KW-0067">ATP-binding</keyword>
<evidence type="ECO:0000256" key="4">
    <source>
        <dbReference type="ARBA" id="ARBA00022840"/>
    </source>
</evidence>
<keyword evidence="2 11" id="KW-0436">Ligase</keyword>
<dbReference type="Gene3D" id="3.30.470.20">
    <property type="entry name" value="ATP-grasp fold, B domain"/>
    <property type="match status" value="1"/>
</dbReference>
<dbReference type="PROSITE" id="PS00867">
    <property type="entry name" value="CPSASE_2"/>
    <property type="match status" value="1"/>
</dbReference>
<dbReference type="InterPro" id="IPR005479">
    <property type="entry name" value="CPAse_ATP-bd"/>
</dbReference>
<dbReference type="InterPro" id="IPR011761">
    <property type="entry name" value="ATP-grasp"/>
</dbReference>
<dbReference type="InterPro" id="IPR050856">
    <property type="entry name" value="Biotin_carboxylase_complex"/>
</dbReference>
<dbReference type="GO" id="GO:0005524">
    <property type="term" value="F:ATP binding"/>
    <property type="evidence" value="ECO:0007669"/>
    <property type="project" value="UniProtKB-UniRule"/>
</dbReference>
<dbReference type="InterPro" id="IPR016185">
    <property type="entry name" value="PreATP-grasp_dom_sf"/>
</dbReference>
<sequence length="659" mass="70122">MAFDSILIANRGEIACRIIRTARSLGLRTIAVYSEADRGAPHTAMADEAVMIGPAPVGESYLRSDRIIEAAQASRAGAIHPGYGFLSENEAFAEAVDNAGLVFIGPPAKAIYLMGNKAEARRRMMEAGIACVPGYEDEDQSDAALADAAEEIGYPVMVKAAAGGGGRGMRLVHDAAQLDEALALARAEAASAFGSDELIIEKAVERPRHVEVQIFADAHGNVIHLGERDCSVQRRHQKVVEEAPCPVLTPPLRAEMGAAAVHAAKAVDYRGAGTVEFLLDASGAFYFLEMNTRLQVEHPVTELITGLDLVAMQIAVAQGSVLPLEQSDLKMEGHAIEVRLYAEDPARGFLPATGPVDLWRPASGEGIRIDAGIRNGQEITPYYDPMLAKIIAWGENREVARARLLRAVEETVLLGPATNTGFLANVLRQPSFADGEATTAFISETYGDDIRGDIPNGHNVALAASLFLEAEREAAFETAAYISRSQLGWSSAPLSPIPLQLTTESGTFEVSALNRRNVWSITVGDDLFAVEIAEKDGPALRARINGRTVDAVAVVHDTHLALAVGPQRLYFQRALAGQTDDMAGGGGRVLAPMPGLVVDLLVSEGQHVSKGEVLAVLEAMKMQHPITAPVDGTVERVGAAMGEQLGSGDLMIEITPEDL</sequence>
<dbReference type="SUPFAM" id="SSF52440">
    <property type="entry name" value="PreATP-grasp domain"/>
    <property type="match status" value="1"/>
</dbReference>
<evidence type="ECO:0000259" key="10">
    <source>
        <dbReference type="PROSITE" id="PS50979"/>
    </source>
</evidence>
<proteinExistence type="predicted"/>
<gene>
    <name evidence="11" type="ORF">OQ273_16990</name>
</gene>
<evidence type="ECO:0000256" key="1">
    <source>
        <dbReference type="ARBA" id="ARBA00001953"/>
    </source>
</evidence>